<dbReference type="InterPro" id="IPR015422">
    <property type="entry name" value="PyrdxlP-dep_Trfase_small"/>
</dbReference>
<evidence type="ECO:0000256" key="1">
    <source>
        <dbReference type="ARBA" id="ARBA00001933"/>
    </source>
</evidence>
<keyword evidence="3 6" id="KW-0032">Aminotransferase</keyword>
<organism evidence="8 9">
    <name type="scientific">Candidatus Opimibacter skivensis</name>
    <dbReference type="NCBI Taxonomy" id="2982028"/>
    <lineage>
        <taxon>Bacteria</taxon>
        <taxon>Pseudomonadati</taxon>
        <taxon>Bacteroidota</taxon>
        <taxon>Saprospiria</taxon>
        <taxon>Saprospirales</taxon>
        <taxon>Saprospiraceae</taxon>
        <taxon>Candidatus Opimibacter</taxon>
    </lineage>
</organism>
<evidence type="ECO:0000256" key="5">
    <source>
        <dbReference type="ARBA" id="ARBA00022898"/>
    </source>
</evidence>
<dbReference type="InterPro" id="IPR004838">
    <property type="entry name" value="NHTrfase_class1_PyrdxlP-BS"/>
</dbReference>
<protein>
    <recommendedName>
        <fullName evidence="6">Aminotransferase</fullName>
        <ecNumber evidence="6">2.6.1.-</ecNumber>
    </recommendedName>
</protein>
<comment type="caution">
    <text evidence="8">The sequence shown here is derived from an EMBL/GenBank/DDBJ whole genome shotgun (WGS) entry which is preliminary data.</text>
</comment>
<dbReference type="SUPFAM" id="SSF53383">
    <property type="entry name" value="PLP-dependent transferases"/>
    <property type="match status" value="1"/>
</dbReference>
<feature type="domain" description="Aminotransferase class I/classII large" evidence="7">
    <location>
        <begin position="34"/>
        <end position="392"/>
    </location>
</feature>
<evidence type="ECO:0000313" key="9">
    <source>
        <dbReference type="Proteomes" id="UP000808337"/>
    </source>
</evidence>
<dbReference type="GO" id="GO:0030170">
    <property type="term" value="F:pyridoxal phosphate binding"/>
    <property type="evidence" value="ECO:0007669"/>
    <property type="project" value="InterPro"/>
</dbReference>
<dbReference type="EMBL" id="JADKGY010000001">
    <property type="protein sequence ID" value="MBK9981514.1"/>
    <property type="molecule type" value="Genomic_DNA"/>
</dbReference>
<dbReference type="GO" id="GO:0008483">
    <property type="term" value="F:transaminase activity"/>
    <property type="evidence" value="ECO:0007669"/>
    <property type="project" value="UniProtKB-KW"/>
</dbReference>
<evidence type="ECO:0000313" key="8">
    <source>
        <dbReference type="EMBL" id="MBK9981514.1"/>
    </source>
</evidence>
<name>A0A9D7SV66_9BACT</name>
<comment type="similarity">
    <text evidence="2 6">Belongs to the class-I pyridoxal-phosphate-dependent aminotransferase family.</text>
</comment>
<dbReference type="Proteomes" id="UP000808337">
    <property type="component" value="Unassembled WGS sequence"/>
</dbReference>
<dbReference type="Pfam" id="PF00155">
    <property type="entry name" value="Aminotran_1_2"/>
    <property type="match status" value="1"/>
</dbReference>
<dbReference type="EC" id="2.6.1.-" evidence="6"/>
<dbReference type="PANTHER" id="PTHR46383:SF1">
    <property type="entry name" value="ASPARTATE AMINOTRANSFERASE"/>
    <property type="match status" value="1"/>
</dbReference>
<evidence type="ECO:0000256" key="2">
    <source>
        <dbReference type="ARBA" id="ARBA00007441"/>
    </source>
</evidence>
<dbReference type="Gene3D" id="3.90.1150.10">
    <property type="entry name" value="Aspartate Aminotransferase, domain 1"/>
    <property type="match status" value="1"/>
</dbReference>
<reference evidence="8 9" key="1">
    <citation type="submission" date="2020-10" db="EMBL/GenBank/DDBJ databases">
        <title>Connecting structure to function with the recovery of over 1000 high-quality activated sludge metagenome-assembled genomes encoding full-length rRNA genes using long-read sequencing.</title>
        <authorList>
            <person name="Singleton C.M."/>
            <person name="Petriglieri F."/>
            <person name="Kristensen J.M."/>
            <person name="Kirkegaard R.H."/>
            <person name="Michaelsen T.Y."/>
            <person name="Andersen M.H."/>
            <person name="Karst S.M."/>
            <person name="Dueholm M.S."/>
            <person name="Nielsen P.H."/>
            <person name="Albertsen M."/>
        </authorList>
    </citation>
    <scope>NUCLEOTIDE SEQUENCE [LARGE SCALE GENOMIC DNA]</scope>
    <source>
        <strain evidence="8">Ribe_18-Q3-R11-54_MAXAC.273</strain>
    </source>
</reference>
<keyword evidence="4 6" id="KW-0808">Transferase</keyword>
<sequence>MSTLSLSRLVLEMQESATLKMAKMARELKAKGQDVIDLSLGEPDFDTPAHIKEAAKKALDEGFTKYTPVNGLLELREAIVRKLARENDLQYTPNQIVVSNGAKQSVYNLCAALLDPGDEVIIPAPYWVSYYEIIKMTGGVPIIAYSNIENDFKCTADQIEALITDRTKFILYSSPCNPSGSVFSYDELKAIATMLQSYEHVLVVSDEIYEHINFADRHYTIASMDNMQDRTVIINGMSKAYAMTGWRLGYIAAPTWIAEACTKIQGQVTSGATSFGQKAAVTALDADQKPTIEMAEAFHRRRDLIIGLLEQIPLLLVNRPQGAFYIFPDVSAYFGKTAKNGSVIKDADDLSLYLLAEALVSTVSGAAFGNDRCIRLSYATSEAKLKESASRIEKALSQLS</sequence>
<dbReference type="InterPro" id="IPR015421">
    <property type="entry name" value="PyrdxlP-dep_Trfase_major"/>
</dbReference>
<evidence type="ECO:0000256" key="4">
    <source>
        <dbReference type="ARBA" id="ARBA00022679"/>
    </source>
</evidence>
<gene>
    <name evidence="8" type="ORF">IPP15_03655</name>
</gene>
<dbReference type="InterPro" id="IPR015424">
    <property type="entry name" value="PyrdxlP-dep_Trfase"/>
</dbReference>
<evidence type="ECO:0000256" key="6">
    <source>
        <dbReference type="RuleBase" id="RU000481"/>
    </source>
</evidence>
<proteinExistence type="inferred from homology"/>
<comment type="cofactor">
    <cofactor evidence="1 6">
        <name>pyridoxal 5'-phosphate</name>
        <dbReference type="ChEBI" id="CHEBI:597326"/>
    </cofactor>
</comment>
<dbReference type="AlphaFoldDB" id="A0A9D7SV66"/>
<dbReference type="InterPro" id="IPR004839">
    <property type="entry name" value="Aminotransferase_I/II_large"/>
</dbReference>
<dbReference type="Gene3D" id="3.40.640.10">
    <property type="entry name" value="Type I PLP-dependent aspartate aminotransferase-like (Major domain)"/>
    <property type="match status" value="1"/>
</dbReference>
<accession>A0A9D7SV66</accession>
<dbReference type="PROSITE" id="PS00105">
    <property type="entry name" value="AA_TRANSFER_CLASS_1"/>
    <property type="match status" value="1"/>
</dbReference>
<evidence type="ECO:0000259" key="7">
    <source>
        <dbReference type="Pfam" id="PF00155"/>
    </source>
</evidence>
<dbReference type="CDD" id="cd00609">
    <property type="entry name" value="AAT_like"/>
    <property type="match status" value="1"/>
</dbReference>
<dbReference type="FunFam" id="3.40.640.10:FF:000033">
    <property type="entry name" value="Aspartate aminotransferase"/>
    <property type="match status" value="1"/>
</dbReference>
<dbReference type="PANTHER" id="PTHR46383">
    <property type="entry name" value="ASPARTATE AMINOTRANSFERASE"/>
    <property type="match status" value="1"/>
</dbReference>
<keyword evidence="5" id="KW-0663">Pyridoxal phosphate</keyword>
<dbReference type="GO" id="GO:0006520">
    <property type="term" value="P:amino acid metabolic process"/>
    <property type="evidence" value="ECO:0007669"/>
    <property type="project" value="InterPro"/>
</dbReference>
<evidence type="ECO:0000256" key="3">
    <source>
        <dbReference type="ARBA" id="ARBA00022576"/>
    </source>
</evidence>
<dbReference type="InterPro" id="IPR050596">
    <property type="entry name" value="AspAT/PAT-like"/>
</dbReference>